<protein>
    <submittedName>
        <fullName evidence="1">Uncharacterized protein</fullName>
    </submittedName>
</protein>
<evidence type="ECO:0000313" key="1">
    <source>
        <dbReference type="EMBL" id="EEF62291.1"/>
    </source>
</evidence>
<sequence length="88" mass="9764">MPTYEHLQDLKKDKHLSNPDKIGACLTCKFWDVEGSRDEALAPEEALCLNPELRKFQLIVSGGSGCNVWAKLPGVSQEAEAYAMRGEK</sequence>
<dbReference type="RefSeq" id="WP_007413643.1">
    <property type="nucleotide sequence ID" value="NZ_ABOX02000005.1"/>
</dbReference>
<dbReference type="OrthoDB" id="215601at2"/>
<proteinExistence type="predicted"/>
<gene>
    <name evidence="1" type="ORF">Cflav_PD4926</name>
</gene>
<organism evidence="1 2">
    <name type="scientific">Pedosphaera parvula (strain Ellin514)</name>
    <dbReference type="NCBI Taxonomy" id="320771"/>
    <lineage>
        <taxon>Bacteria</taxon>
        <taxon>Pseudomonadati</taxon>
        <taxon>Verrucomicrobiota</taxon>
        <taxon>Pedosphaerae</taxon>
        <taxon>Pedosphaerales</taxon>
        <taxon>Pedosphaeraceae</taxon>
        <taxon>Pedosphaera</taxon>
    </lineage>
</organism>
<dbReference type="Proteomes" id="UP000003688">
    <property type="component" value="Unassembled WGS sequence"/>
</dbReference>
<evidence type="ECO:0000313" key="2">
    <source>
        <dbReference type="Proteomes" id="UP000003688"/>
    </source>
</evidence>
<keyword evidence="2" id="KW-1185">Reference proteome</keyword>
<accession>B9XCU5</accession>
<name>B9XCU5_PEDPL</name>
<comment type="caution">
    <text evidence="1">The sequence shown here is derived from an EMBL/GenBank/DDBJ whole genome shotgun (WGS) entry which is preliminary data.</text>
</comment>
<dbReference type="EMBL" id="ABOX02000005">
    <property type="protein sequence ID" value="EEF62291.1"/>
    <property type="molecule type" value="Genomic_DNA"/>
</dbReference>
<dbReference type="AlphaFoldDB" id="B9XCU5"/>
<reference evidence="1 2" key="1">
    <citation type="journal article" date="2011" name="J. Bacteriol.">
        <title>Genome sequence of 'Pedosphaera parvula' Ellin514, an aerobic Verrucomicrobial isolate from pasture soil.</title>
        <authorList>
            <person name="Kant R."/>
            <person name="van Passel M.W."/>
            <person name="Sangwan P."/>
            <person name="Palva A."/>
            <person name="Lucas S."/>
            <person name="Copeland A."/>
            <person name="Lapidus A."/>
            <person name="Glavina Del Rio T."/>
            <person name="Dalin E."/>
            <person name="Tice H."/>
            <person name="Bruce D."/>
            <person name="Goodwin L."/>
            <person name="Pitluck S."/>
            <person name="Chertkov O."/>
            <person name="Larimer F.W."/>
            <person name="Land M.L."/>
            <person name="Hauser L."/>
            <person name="Brettin T.S."/>
            <person name="Detter J.C."/>
            <person name="Han S."/>
            <person name="de Vos W.M."/>
            <person name="Janssen P.H."/>
            <person name="Smidt H."/>
        </authorList>
    </citation>
    <scope>NUCLEOTIDE SEQUENCE [LARGE SCALE GENOMIC DNA]</scope>
    <source>
        <strain evidence="1 2">Ellin514</strain>
    </source>
</reference>